<dbReference type="eggNOG" id="arCOG01026">
    <property type="taxonomic scope" value="Archaea"/>
</dbReference>
<dbReference type="GO" id="GO:0016301">
    <property type="term" value="F:kinase activity"/>
    <property type="evidence" value="ECO:0007669"/>
    <property type="project" value="UniProtKB-KW"/>
</dbReference>
<dbReference type="InterPro" id="IPR006204">
    <property type="entry name" value="GHMP_kinase_N_dom"/>
</dbReference>
<protein>
    <recommendedName>
        <fullName evidence="2">Beta-ribofuranosylaminobenzene 5'-phosphate synthase</fullName>
        <shortName evidence="2">Beta-RFA-P synthase</shortName>
        <ecNumber evidence="2">2.4.2.54</ecNumber>
    </recommendedName>
</protein>
<dbReference type="GO" id="GO:0043793">
    <property type="term" value="F:beta-ribofuranosylaminobenzene 5'-phosphate synthase activity"/>
    <property type="evidence" value="ECO:0007669"/>
    <property type="project" value="UniProtKB-EC"/>
</dbReference>
<dbReference type="STRING" id="797209.GCA_000376445_01354"/>
<feature type="domain" description="GHMP kinase N-terminal" evidence="3">
    <location>
        <begin position="61"/>
        <end position="120"/>
    </location>
</feature>
<dbReference type="RefSeq" id="WP_007978030.1">
    <property type="nucleotide sequence ID" value="NZ_AEMG01000004.1"/>
</dbReference>
<dbReference type="PIRSF" id="PIRSF004884">
    <property type="entry name" value="Sugar_kin_arch"/>
    <property type="match status" value="1"/>
</dbReference>
<accession>E7QR21</accession>
<evidence type="ECO:0000259" key="3">
    <source>
        <dbReference type="Pfam" id="PF00288"/>
    </source>
</evidence>
<sequence length="325" mass="34081">MAQVTVGGRLHFGFQNLSLAHERLYGGLGVALSSPTVSVEATPADEVRCDDPCAREYASRATDLLSVPGADVRVHRTLPRHVGLGSGTQLALAVFATVAHAYGDDPAVREHAPALDRAGRSGIGVSTFERGGFVVDAGHPTERFTTARPARGDWSVPPVVARHDVPDDWRFVLVLPDAEPGRSGDDEDASMRSVVERADPTIAEDVSSILLRRLLPAIADGDPDRFGSAVAEIGRRNGAWYADEQGGVYRPPVGELVTAMESSPSVFGAGQSSWGPAVYGVTTRTLADGAVEAARNALDSAGVAGDVLLTSPRNAGASVNGKRQE</sequence>
<evidence type="ECO:0000256" key="1">
    <source>
        <dbReference type="ARBA" id="ARBA00022679"/>
    </source>
</evidence>
<evidence type="ECO:0000259" key="4">
    <source>
        <dbReference type="Pfam" id="PF08544"/>
    </source>
</evidence>
<dbReference type="Proteomes" id="UP000184203">
    <property type="component" value="Unassembled WGS sequence"/>
</dbReference>
<dbReference type="OrthoDB" id="85156at2157"/>
<keyword evidence="2" id="KW-0328">Glycosyltransferase</keyword>
<dbReference type="Proteomes" id="UP000003751">
    <property type="component" value="Unassembled WGS sequence"/>
</dbReference>
<dbReference type="InterPro" id="IPR013750">
    <property type="entry name" value="GHMP_kinase_C_dom"/>
</dbReference>
<reference evidence="8" key="3">
    <citation type="submission" date="2016-11" db="EMBL/GenBank/DDBJ databases">
        <authorList>
            <person name="Varghese N."/>
            <person name="Submissions S."/>
        </authorList>
    </citation>
    <scope>NUCLEOTIDE SEQUENCE [LARGE SCALE GENOMIC DNA]</scope>
    <source>
        <strain evidence="8">DX253</strain>
    </source>
</reference>
<dbReference type="InterPro" id="IPR004422">
    <property type="entry name" value="RFAP_synthase"/>
</dbReference>
<feature type="domain" description="GHMP kinase C-terminal" evidence="4">
    <location>
        <begin position="214"/>
        <end position="297"/>
    </location>
</feature>
<dbReference type="UniPathway" id="UPA00065"/>
<dbReference type="EC" id="2.4.2.54" evidence="2"/>
<evidence type="ECO:0000313" key="7">
    <source>
        <dbReference type="Proteomes" id="UP000003751"/>
    </source>
</evidence>
<dbReference type="PANTHER" id="PTHR20861">
    <property type="entry name" value="HOMOSERINE/4-DIPHOSPHOCYTIDYL-2-C-METHYL-D-ERYTHRITOL KINASE"/>
    <property type="match status" value="1"/>
</dbReference>
<dbReference type="Pfam" id="PF00288">
    <property type="entry name" value="GHMP_kinases_N"/>
    <property type="match status" value="1"/>
</dbReference>
<dbReference type="EMBL" id="AEMG01000004">
    <property type="protein sequence ID" value="EFW93435.1"/>
    <property type="molecule type" value="Genomic_DNA"/>
</dbReference>
<keyword evidence="5" id="KW-0067">ATP-binding</keyword>
<dbReference type="PANTHER" id="PTHR20861:SF6">
    <property type="entry name" value="BETA-RIBOFURANOSYLPHENOL 5'-PHOSPHATE SYNTHASE"/>
    <property type="match status" value="1"/>
</dbReference>
<evidence type="ECO:0000313" key="5">
    <source>
        <dbReference type="EMBL" id="EFW93435.1"/>
    </source>
</evidence>
<comment type="subunit">
    <text evidence="2">Homodimer.</text>
</comment>
<reference evidence="6" key="2">
    <citation type="submission" date="2016-11" db="EMBL/GenBank/DDBJ databases">
        <authorList>
            <person name="Jaros S."/>
            <person name="Januszkiewicz K."/>
            <person name="Wedrychowicz H."/>
        </authorList>
    </citation>
    <scope>NUCLEOTIDE SEQUENCE [LARGE SCALE GENOMIC DNA]</scope>
    <source>
        <strain evidence="6">DX253</strain>
    </source>
</reference>
<proteinExistence type="inferred from homology"/>
<gene>
    <name evidence="6" type="ORF">SAMN05444342_1625</name>
    <name evidence="5" type="ORF">ZOD2009_06207</name>
</gene>
<dbReference type="GO" id="GO:0005524">
    <property type="term" value="F:ATP binding"/>
    <property type="evidence" value="ECO:0007669"/>
    <property type="project" value="UniProtKB-UniRule"/>
</dbReference>
<keyword evidence="1 2" id="KW-0808">Transferase</keyword>
<organism evidence="5 7">
    <name type="scientific">Haladaptatus paucihalophilus DX253</name>
    <dbReference type="NCBI Taxonomy" id="797209"/>
    <lineage>
        <taxon>Archaea</taxon>
        <taxon>Methanobacteriati</taxon>
        <taxon>Methanobacteriota</taxon>
        <taxon>Stenosarchaea group</taxon>
        <taxon>Halobacteria</taxon>
        <taxon>Halobacteriales</taxon>
        <taxon>Haladaptataceae</taxon>
        <taxon>Haladaptatus</taxon>
    </lineage>
</organism>
<keyword evidence="8" id="KW-1185">Reference proteome</keyword>
<dbReference type="InterPro" id="IPR020568">
    <property type="entry name" value="Ribosomal_Su5_D2-typ_SF"/>
</dbReference>
<dbReference type="PATRIC" id="fig|797209.4.peg.1236"/>
<keyword evidence="5" id="KW-0418">Kinase</keyword>
<dbReference type="AlphaFoldDB" id="E7QR21"/>
<keyword evidence="5" id="KW-0547">Nucleotide-binding</keyword>
<evidence type="ECO:0000313" key="8">
    <source>
        <dbReference type="Proteomes" id="UP000184203"/>
    </source>
</evidence>
<comment type="function">
    <text evidence="2">Catalyzes the condensation of 4-aminobenzoate (pABA) with 5-phospho-alpha-D-ribose 1-diphosphate (PRPP) to produce beta-ribofuranosylaminobenzene 5'-phosphate (beta-RFA-P).</text>
</comment>
<dbReference type="EMBL" id="FRAN01000002">
    <property type="protein sequence ID" value="SHK54664.1"/>
    <property type="molecule type" value="Genomic_DNA"/>
</dbReference>
<dbReference type="Pfam" id="PF08544">
    <property type="entry name" value="GHMP_kinases_C"/>
    <property type="match status" value="1"/>
</dbReference>
<name>E7QR21_HALPU</name>
<comment type="pathway">
    <text evidence="2">Cofactor biosynthesis; 5,6,7,8-tetrahydromethanopterin biosynthesis.</text>
</comment>
<dbReference type="NCBIfam" id="TIGR00144">
    <property type="entry name" value="beta_RFAP_syn"/>
    <property type="match status" value="1"/>
</dbReference>
<reference evidence="5 7" key="1">
    <citation type="journal article" date="2014" name="ISME J.">
        <title>Trehalose/2-sulfotrehalose biosynthesis and glycine-betaine uptake are widely spread mechanisms for osmoadaptation in the Halobacteriales.</title>
        <authorList>
            <person name="Youssef N.H."/>
            <person name="Savage-Ashlock K.N."/>
            <person name="McCully A.L."/>
            <person name="Luedtke B."/>
            <person name="Shaw E.I."/>
            <person name="Hoff W.D."/>
            <person name="Elshahed M.S."/>
        </authorList>
    </citation>
    <scope>NUCLEOTIDE SEQUENCE [LARGE SCALE GENOMIC DNA]</scope>
    <source>
        <strain evidence="5 7">DX253</strain>
    </source>
</reference>
<dbReference type="SUPFAM" id="SSF54211">
    <property type="entry name" value="Ribosomal protein S5 domain 2-like"/>
    <property type="match status" value="1"/>
</dbReference>
<evidence type="ECO:0000313" key="6">
    <source>
        <dbReference type="EMBL" id="SHK54664.1"/>
    </source>
</evidence>
<comment type="catalytic activity">
    <reaction evidence="2">
        <text>5-phospho-alpha-D-ribose 1-diphosphate + 4-hydroxybenzoate + H(+) = 4-(beta-D-ribofuranosyl)phenol 5'-phosphate + CO2 + diphosphate</text>
        <dbReference type="Rhea" id="RHEA:48556"/>
        <dbReference type="ChEBI" id="CHEBI:15378"/>
        <dbReference type="ChEBI" id="CHEBI:16526"/>
        <dbReference type="ChEBI" id="CHEBI:17879"/>
        <dbReference type="ChEBI" id="CHEBI:33019"/>
        <dbReference type="ChEBI" id="CHEBI:58017"/>
        <dbReference type="ChEBI" id="CHEBI:82767"/>
        <dbReference type="EC" id="2.4.2.54"/>
    </reaction>
</comment>
<evidence type="ECO:0000256" key="2">
    <source>
        <dbReference type="PIRNR" id="PIRNR004884"/>
    </source>
</evidence>
<comment type="similarity">
    <text evidence="2">Belongs to the beta-RFA-P synthase family.</text>
</comment>